<dbReference type="Proteomes" id="UP000243499">
    <property type="component" value="Chromosome 5"/>
</dbReference>
<protein>
    <submittedName>
        <fullName evidence="1">Uncharacterized protein</fullName>
    </submittedName>
</protein>
<gene>
    <name evidence="1" type="ORF">PAHAL_5G288000</name>
</gene>
<dbReference type="Gramene" id="PVH38557">
    <property type="protein sequence ID" value="PVH38557"/>
    <property type="gene ID" value="PAHAL_5G288000"/>
</dbReference>
<evidence type="ECO:0000313" key="1">
    <source>
        <dbReference type="EMBL" id="PVH38557.1"/>
    </source>
</evidence>
<reference evidence="1" key="1">
    <citation type="submission" date="2018-04" db="EMBL/GenBank/DDBJ databases">
        <title>WGS assembly of Panicum hallii.</title>
        <authorList>
            <person name="Lovell J."/>
            <person name="Jenkins J."/>
            <person name="Lowry D."/>
            <person name="Mamidi S."/>
            <person name="Sreedasyam A."/>
            <person name="Weng X."/>
            <person name="Barry K."/>
            <person name="Bonette J."/>
            <person name="Campitelli B."/>
            <person name="Daum C."/>
            <person name="Gordon S."/>
            <person name="Gould B."/>
            <person name="Lipzen A."/>
            <person name="Macqueen A."/>
            <person name="Palacio-Mejia J."/>
            <person name="Plott C."/>
            <person name="Shakirov E."/>
            <person name="Shu S."/>
            <person name="Yoshinaga Y."/>
            <person name="Zane M."/>
            <person name="Rokhsar D."/>
            <person name="Grimwood J."/>
            <person name="Schmutz J."/>
            <person name="Juenger T."/>
        </authorList>
    </citation>
    <scope>NUCLEOTIDE SEQUENCE [LARGE SCALE GENOMIC DNA]</scope>
    <source>
        <strain evidence="1">FIL2</strain>
    </source>
</reference>
<organism evidence="1">
    <name type="scientific">Panicum hallii</name>
    <dbReference type="NCBI Taxonomy" id="206008"/>
    <lineage>
        <taxon>Eukaryota</taxon>
        <taxon>Viridiplantae</taxon>
        <taxon>Streptophyta</taxon>
        <taxon>Embryophyta</taxon>
        <taxon>Tracheophyta</taxon>
        <taxon>Spermatophyta</taxon>
        <taxon>Magnoliopsida</taxon>
        <taxon>Liliopsida</taxon>
        <taxon>Poales</taxon>
        <taxon>Poaceae</taxon>
        <taxon>PACMAD clade</taxon>
        <taxon>Panicoideae</taxon>
        <taxon>Panicodae</taxon>
        <taxon>Paniceae</taxon>
        <taxon>Panicinae</taxon>
        <taxon>Panicum</taxon>
        <taxon>Panicum sect. Panicum</taxon>
    </lineage>
</organism>
<proteinExistence type="predicted"/>
<dbReference type="EMBL" id="CM008050">
    <property type="protein sequence ID" value="PVH38557.1"/>
    <property type="molecule type" value="Genomic_DNA"/>
</dbReference>
<dbReference type="AlphaFoldDB" id="A0A2T8ILK1"/>
<accession>A0A2T8ILK1</accession>
<name>A0A2T8ILK1_9POAL</name>
<sequence>MAKCVVQIWFMHRFRTKTTNKFPLSACNYSWPFHFTDKIIATNSTLPQFSTANNHF</sequence>